<dbReference type="OrthoDB" id="2441686at2759"/>
<comment type="caution">
    <text evidence="2">The sequence shown here is derived from an EMBL/GenBank/DDBJ whole genome shotgun (WGS) entry which is preliminary data.</text>
</comment>
<feature type="region of interest" description="Disordered" evidence="1">
    <location>
        <begin position="63"/>
        <end position="91"/>
    </location>
</feature>
<organism evidence="2 3">
    <name type="scientific">Funneliformis caledonium</name>
    <dbReference type="NCBI Taxonomy" id="1117310"/>
    <lineage>
        <taxon>Eukaryota</taxon>
        <taxon>Fungi</taxon>
        <taxon>Fungi incertae sedis</taxon>
        <taxon>Mucoromycota</taxon>
        <taxon>Glomeromycotina</taxon>
        <taxon>Glomeromycetes</taxon>
        <taxon>Glomerales</taxon>
        <taxon>Glomeraceae</taxon>
        <taxon>Funneliformis</taxon>
    </lineage>
</organism>
<dbReference type="EMBL" id="CAJVPQ010005601">
    <property type="protein sequence ID" value="CAG8672838.1"/>
    <property type="molecule type" value="Genomic_DNA"/>
</dbReference>
<protein>
    <submittedName>
        <fullName evidence="2">12941_t:CDS:1</fullName>
    </submittedName>
</protein>
<keyword evidence="3" id="KW-1185">Reference proteome</keyword>
<dbReference type="Proteomes" id="UP000789570">
    <property type="component" value="Unassembled WGS sequence"/>
</dbReference>
<evidence type="ECO:0000256" key="1">
    <source>
        <dbReference type="SAM" id="MobiDB-lite"/>
    </source>
</evidence>
<accession>A0A9N9ECD5</accession>
<evidence type="ECO:0000313" key="2">
    <source>
        <dbReference type="EMBL" id="CAG8672838.1"/>
    </source>
</evidence>
<proteinExistence type="predicted"/>
<sequence length="91" mass="10703">MQAFLTTPKYNKFYIYTTPTNQHQRFCNAFGYYQIRHKLQEEIESKIREYLITPIPIQGFLQISNSRPSPSQSSKSTQTDQAPQKTIEENI</sequence>
<reference evidence="2" key="1">
    <citation type="submission" date="2021-06" db="EMBL/GenBank/DDBJ databases">
        <authorList>
            <person name="Kallberg Y."/>
            <person name="Tangrot J."/>
            <person name="Rosling A."/>
        </authorList>
    </citation>
    <scope>NUCLEOTIDE SEQUENCE</scope>
    <source>
        <strain evidence="2">UK204</strain>
    </source>
</reference>
<evidence type="ECO:0000313" key="3">
    <source>
        <dbReference type="Proteomes" id="UP000789570"/>
    </source>
</evidence>
<feature type="non-terminal residue" evidence="2">
    <location>
        <position position="1"/>
    </location>
</feature>
<gene>
    <name evidence="2" type="ORF">FCALED_LOCUS12108</name>
</gene>
<dbReference type="AlphaFoldDB" id="A0A9N9ECD5"/>
<feature type="compositionally biased region" description="Low complexity" evidence="1">
    <location>
        <begin position="64"/>
        <end position="79"/>
    </location>
</feature>
<name>A0A9N9ECD5_9GLOM</name>